<dbReference type="GO" id="GO:0006465">
    <property type="term" value="P:signal peptide processing"/>
    <property type="evidence" value="ECO:0007669"/>
    <property type="project" value="InterPro"/>
</dbReference>
<comment type="caution">
    <text evidence="10">The sequence shown here is derived from an EMBL/GenBank/DDBJ whole genome shotgun (WGS) entry which is preliminary data.</text>
</comment>
<evidence type="ECO:0000313" key="10">
    <source>
        <dbReference type="EMBL" id="HJE91975.1"/>
    </source>
</evidence>
<dbReference type="GO" id="GO:0005886">
    <property type="term" value="C:plasma membrane"/>
    <property type="evidence" value="ECO:0007669"/>
    <property type="project" value="UniProtKB-SubCell"/>
</dbReference>
<dbReference type="CDD" id="cd06530">
    <property type="entry name" value="S26_SPase_I"/>
    <property type="match status" value="1"/>
</dbReference>
<gene>
    <name evidence="10" type="primary">lepB</name>
    <name evidence="10" type="ORF">K8V11_13300</name>
</gene>
<dbReference type="RefSeq" id="WP_303915262.1">
    <property type="nucleotide sequence ID" value="NZ_DYXM01000255.1"/>
</dbReference>
<protein>
    <recommendedName>
        <fullName evidence="4 8">Signal peptidase I</fullName>
        <ecNumber evidence="4 8">3.4.21.89</ecNumber>
    </recommendedName>
</protein>
<keyword evidence="6 8" id="KW-0378">Hydrolase</keyword>
<feature type="active site" evidence="7">
    <location>
        <position position="109"/>
    </location>
</feature>
<dbReference type="EC" id="3.4.21.89" evidence="4 8"/>
<evidence type="ECO:0000256" key="6">
    <source>
        <dbReference type="ARBA" id="ARBA00022801"/>
    </source>
</evidence>
<dbReference type="InterPro" id="IPR019758">
    <property type="entry name" value="Pept_S26A_signal_pept_1_CS"/>
</dbReference>
<reference evidence="10" key="2">
    <citation type="submission" date="2021-09" db="EMBL/GenBank/DDBJ databases">
        <authorList>
            <person name="Gilroy R."/>
        </authorList>
    </citation>
    <scope>NUCLEOTIDE SEQUENCE</scope>
    <source>
        <strain evidence="10">ChiGjej1B1-18357</strain>
    </source>
</reference>
<dbReference type="EMBL" id="DYXM01000255">
    <property type="protein sequence ID" value="HJE91975.1"/>
    <property type="molecule type" value="Genomic_DNA"/>
</dbReference>
<reference evidence="10" key="1">
    <citation type="journal article" date="2021" name="PeerJ">
        <title>Extensive microbial diversity within the chicken gut microbiome revealed by metagenomics and culture.</title>
        <authorList>
            <person name="Gilroy R."/>
            <person name="Ravi A."/>
            <person name="Getino M."/>
            <person name="Pursley I."/>
            <person name="Horton D.L."/>
            <person name="Alikhan N.F."/>
            <person name="Baker D."/>
            <person name="Gharbi K."/>
            <person name="Hall N."/>
            <person name="Watson M."/>
            <person name="Adriaenssens E.M."/>
            <person name="Foster-Nyarko E."/>
            <person name="Jarju S."/>
            <person name="Secka A."/>
            <person name="Antonio M."/>
            <person name="Oren A."/>
            <person name="Chaudhuri R.R."/>
            <person name="La Ragione R."/>
            <person name="Hildebrand F."/>
            <person name="Pallen M.J."/>
        </authorList>
    </citation>
    <scope>NUCLEOTIDE SEQUENCE</scope>
    <source>
        <strain evidence="10">ChiGjej1B1-18357</strain>
    </source>
</reference>
<dbReference type="PANTHER" id="PTHR43390">
    <property type="entry name" value="SIGNAL PEPTIDASE I"/>
    <property type="match status" value="1"/>
</dbReference>
<keyword evidence="5 8" id="KW-0645">Protease</keyword>
<comment type="catalytic activity">
    <reaction evidence="1 8">
        <text>Cleavage of hydrophobic, N-terminal signal or leader sequences from secreted and periplasmic proteins.</text>
        <dbReference type="EC" id="3.4.21.89"/>
    </reaction>
</comment>
<evidence type="ECO:0000256" key="4">
    <source>
        <dbReference type="ARBA" id="ARBA00013208"/>
    </source>
</evidence>
<dbReference type="AlphaFoldDB" id="A0A921F5H4"/>
<proteinExistence type="inferred from homology"/>
<feature type="domain" description="Peptidase S26" evidence="9">
    <location>
        <begin position="5"/>
        <end position="204"/>
    </location>
</feature>
<accession>A0A921F5H4</accession>
<dbReference type="PANTHER" id="PTHR43390:SF1">
    <property type="entry name" value="CHLOROPLAST PROCESSING PEPTIDASE"/>
    <property type="match status" value="1"/>
</dbReference>
<dbReference type="Pfam" id="PF10502">
    <property type="entry name" value="Peptidase_S26"/>
    <property type="match status" value="1"/>
</dbReference>
<sequence length="228" mass="24726">MEIPMLIIIALIISFLVQTFVGRVYRIPSESMEPTLIGCEGCNGDRIVVDKITYRFNDPRPGDVVVFKGSESWNEGYVSQRSDNPVLRAVQNAGSVVGLVPPDENNLVKRIIAVGGQTVGGCGPAGEVLVDGQPVKDEGFINNPAESRKNPMNCNFGPVEVPEGNVWVMGDNRSNSADSRYHMGDQYQGTVPESDIVGKVRWVILPFSRFGSVDSPDLMSISGIDAPE</sequence>
<dbReference type="InterPro" id="IPR036286">
    <property type="entry name" value="LexA/Signal_pep-like_sf"/>
</dbReference>
<evidence type="ECO:0000256" key="1">
    <source>
        <dbReference type="ARBA" id="ARBA00000677"/>
    </source>
</evidence>
<evidence type="ECO:0000256" key="8">
    <source>
        <dbReference type="RuleBase" id="RU362042"/>
    </source>
</evidence>
<evidence type="ECO:0000256" key="3">
    <source>
        <dbReference type="ARBA" id="ARBA00009370"/>
    </source>
</evidence>
<dbReference type="PROSITE" id="PS00761">
    <property type="entry name" value="SPASE_I_3"/>
    <property type="match status" value="1"/>
</dbReference>
<feature type="active site" evidence="7">
    <location>
        <position position="31"/>
    </location>
</feature>
<dbReference type="PROSITE" id="PS00501">
    <property type="entry name" value="SPASE_I_1"/>
    <property type="match status" value="1"/>
</dbReference>
<evidence type="ECO:0000256" key="2">
    <source>
        <dbReference type="ARBA" id="ARBA00004401"/>
    </source>
</evidence>
<evidence type="ECO:0000256" key="5">
    <source>
        <dbReference type="ARBA" id="ARBA00022670"/>
    </source>
</evidence>
<dbReference type="Proteomes" id="UP000776650">
    <property type="component" value="Unassembled WGS sequence"/>
</dbReference>
<dbReference type="NCBIfam" id="TIGR02227">
    <property type="entry name" value="sigpep_I_bact"/>
    <property type="match status" value="1"/>
</dbReference>
<dbReference type="InterPro" id="IPR019533">
    <property type="entry name" value="Peptidase_S26"/>
</dbReference>
<comment type="similarity">
    <text evidence="3 8">Belongs to the peptidase S26 family.</text>
</comment>
<evidence type="ECO:0000313" key="11">
    <source>
        <dbReference type="Proteomes" id="UP000776650"/>
    </source>
</evidence>
<dbReference type="GO" id="GO:0009003">
    <property type="term" value="F:signal peptidase activity"/>
    <property type="evidence" value="ECO:0007669"/>
    <property type="project" value="UniProtKB-EC"/>
</dbReference>
<dbReference type="GO" id="GO:0004252">
    <property type="term" value="F:serine-type endopeptidase activity"/>
    <property type="evidence" value="ECO:0007669"/>
    <property type="project" value="InterPro"/>
</dbReference>
<comment type="subcellular location">
    <subcellularLocation>
        <location evidence="2">Cell membrane</location>
        <topology evidence="2">Single-pass type II membrane protein</topology>
    </subcellularLocation>
    <subcellularLocation>
        <location evidence="8">Membrane</location>
        <topology evidence="8">Single-pass type II membrane protein</topology>
    </subcellularLocation>
</comment>
<evidence type="ECO:0000256" key="7">
    <source>
        <dbReference type="PIRSR" id="PIRSR600223-1"/>
    </source>
</evidence>
<evidence type="ECO:0000259" key="9">
    <source>
        <dbReference type="Pfam" id="PF10502"/>
    </source>
</evidence>
<dbReference type="Gene3D" id="2.10.109.10">
    <property type="entry name" value="Umud Fragment, subunit A"/>
    <property type="match status" value="1"/>
</dbReference>
<dbReference type="PRINTS" id="PR00727">
    <property type="entry name" value="LEADERPTASE"/>
</dbReference>
<name>A0A921F5H4_9ACTN</name>
<dbReference type="InterPro" id="IPR019756">
    <property type="entry name" value="Pept_S26A_signal_pept_1_Ser-AS"/>
</dbReference>
<dbReference type="SUPFAM" id="SSF51306">
    <property type="entry name" value="LexA/Signal peptidase"/>
    <property type="match status" value="1"/>
</dbReference>
<dbReference type="InterPro" id="IPR000223">
    <property type="entry name" value="Pept_S26A_signal_pept_1"/>
</dbReference>
<organism evidence="10 11">
    <name type="scientific">Dietzia timorensis</name>
    <dbReference type="NCBI Taxonomy" id="499555"/>
    <lineage>
        <taxon>Bacteria</taxon>
        <taxon>Bacillati</taxon>
        <taxon>Actinomycetota</taxon>
        <taxon>Actinomycetes</taxon>
        <taxon>Mycobacteriales</taxon>
        <taxon>Dietziaceae</taxon>
        <taxon>Dietzia</taxon>
    </lineage>
</organism>